<name>A0ABS2NX36_9BACI</name>
<dbReference type="RefSeq" id="WP_204414147.1">
    <property type="nucleotide sequence ID" value="NZ_JAFBED010000002.1"/>
</dbReference>
<dbReference type="EMBL" id="JAFBED010000002">
    <property type="protein sequence ID" value="MBM7619225.1"/>
    <property type="molecule type" value="Genomic_DNA"/>
</dbReference>
<evidence type="ECO:0000259" key="4">
    <source>
        <dbReference type="PROSITE" id="PS01124"/>
    </source>
</evidence>
<feature type="domain" description="HTH araC/xylS-type" evidence="4">
    <location>
        <begin position="154"/>
        <end position="251"/>
    </location>
</feature>
<evidence type="ECO:0000256" key="3">
    <source>
        <dbReference type="ARBA" id="ARBA00023163"/>
    </source>
</evidence>
<proteinExistence type="predicted"/>
<dbReference type="InterPro" id="IPR020449">
    <property type="entry name" value="Tscrpt_reg_AraC-type_HTH"/>
</dbReference>
<dbReference type="Pfam" id="PF12833">
    <property type="entry name" value="HTH_18"/>
    <property type="match status" value="1"/>
</dbReference>
<protein>
    <submittedName>
        <fullName evidence="5">AraC-like DNA-binding protein</fullName>
    </submittedName>
</protein>
<dbReference type="SMART" id="SM00342">
    <property type="entry name" value="HTH_ARAC"/>
    <property type="match status" value="1"/>
</dbReference>
<dbReference type="Proteomes" id="UP000737402">
    <property type="component" value="Unassembled WGS sequence"/>
</dbReference>
<keyword evidence="3" id="KW-0804">Transcription</keyword>
<dbReference type="SUPFAM" id="SSF46689">
    <property type="entry name" value="Homeodomain-like"/>
    <property type="match status" value="2"/>
</dbReference>
<comment type="caution">
    <text evidence="5">The sequence shown here is derived from an EMBL/GenBank/DDBJ whole genome shotgun (WGS) entry which is preliminary data.</text>
</comment>
<reference evidence="5 6" key="1">
    <citation type="submission" date="2021-01" db="EMBL/GenBank/DDBJ databases">
        <title>Genomic Encyclopedia of Type Strains, Phase IV (KMG-IV): sequencing the most valuable type-strain genomes for metagenomic binning, comparative biology and taxonomic classification.</title>
        <authorList>
            <person name="Goeker M."/>
        </authorList>
    </citation>
    <scope>NUCLEOTIDE SEQUENCE [LARGE SCALE GENOMIC DNA]</scope>
    <source>
        <strain evidence="5 6">DSM 25879</strain>
    </source>
</reference>
<evidence type="ECO:0000313" key="5">
    <source>
        <dbReference type="EMBL" id="MBM7619225.1"/>
    </source>
</evidence>
<evidence type="ECO:0000256" key="1">
    <source>
        <dbReference type="ARBA" id="ARBA00023015"/>
    </source>
</evidence>
<sequence>MIDISGVFHDVEPSWGINSDSGRSTLVFVTDGIVDYLIEGEKISLEKGELLYIPAYLKRSWSNAVHMTHKKYTVVFSNDIHQPLFSDNKEDLIRFKPRKAAYYEQRLTFLYVQWLSQRSFYREMSRNILSEIFILIAQEKEEWHTSPIKEKTVRKIQEHILYNYRRNITIEELAELAGVTSNYVTVLFKEVLGVTPIQYLHQTRINTAWNLLQSTGMSVREVAEYLGYCDQSYFNRMFKKWMGMAPTHVRV</sequence>
<evidence type="ECO:0000256" key="2">
    <source>
        <dbReference type="ARBA" id="ARBA00023125"/>
    </source>
</evidence>
<dbReference type="SUPFAM" id="SSF51182">
    <property type="entry name" value="RmlC-like cupins"/>
    <property type="match status" value="1"/>
</dbReference>
<accession>A0ABS2NX36</accession>
<dbReference type="InterPro" id="IPR011051">
    <property type="entry name" value="RmlC_Cupin_sf"/>
</dbReference>
<organism evidence="5 6">
    <name type="scientific">Sutcliffiella tianshenii</name>
    <dbReference type="NCBI Taxonomy" id="1463404"/>
    <lineage>
        <taxon>Bacteria</taxon>
        <taxon>Bacillati</taxon>
        <taxon>Bacillota</taxon>
        <taxon>Bacilli</taxon>
        <taxon>Bacillales</taxon>
        <taxon>Bacillaceae</taxon>
        <taxon>Sutcliffiella</taxon>
    </lineage>
</organism>
<keyword evidence="2" id="KW-0238">DNA-binding</keyword>
<dbReference type="PANTHER" id="PTHR43280">
    <property type="entry name" value="ARAC-FAMILY TRANSCRIPTIONAL REGULATOR"/>
    <property type="match status" value="1"/>
</dbReference>
<gene>
    <name evidence="5" type="ORF">JOC95_001074</name>
</gene>
<keyword evidence="1" id="KW-0805">Transcription regulation</keyword>
<dbReference type="InterPro" id="IPR018060">
    <property type="entry name" value="HTH_AraC"/>
</dbReference>
<dbReference type="PROSITE" id="PS01124">
    <property type="entry name" value="HTH_ARAC_FAMILY_2"/>
    <property type="match status" value="1"/>
</dbReference>
<dbReference type="PANTHER" id="PTHR43280:SF28">
    <property type="entry name" value="HTH-TYPE TRANSCRIPTIONAL ACTIVATOR RHAS"/>
    <property type="match status" value="1"/>
</dbReference>
<dbReference type="Gene3D" id="1.10.10.60">
    <property type="entry name" value="Homeodomain-like"/>
    <property type="match status" value="2"/>
</dbReference>
<evidence type="ECO:0000313" key="6">
    <source>
        <dbReference type="Proteomes" id="UP000737402"/>
    </source>
</evidence>
<dbReference type="PRINTS" id="PR00032">
    <property type="entry name" value="HTHARAC"/>
</dbReference>
<keyword evidence="6" id="KW-1185">Reference proteome</keyword>
<dbReference type="InterPro" id="IPR009057">
    <property type="entry name" value="Homeodomain-like_sf"/>
</dbReference>